<organism evidence="2 3">
    <name type="scientific">Arcicella rigui</name>
    <dbReference type="NCBI Taxonomy" id="797020"/>
    <lineage>
        <taxon>Bacteria</taxon>
        <taxon>Pseudomonadati</taxon>
        <taxon>Bacteroidota</taxon>
        <taxon>Cytophagia</taxon>
        <taxon>Cytophagales</taxon>
        <taxon>Flectobacillaceae</taxon>
        <taxon>Arcicella</taxon>
    </lineage>
</organism>
<feature type="transmembrane region" description="Helical" evidence="1">
    <location>
        <begin position="12"/>
        <end position="34"/>
    </location>
</feature>
<accession>A0ABU5QFI3</accession>
<reference evidence="2 3" key="1">
    <citation type="submission" date="2023-12" db="EMBL/GenBank/DDBJ databases">
        <title>Novel species of the genus Arcicella isolated from rivers.</title>
        <authorList>
            <person name="Lu H."/>
        </authorList>
    </citation>
    <scope>NUCLEOTIDE SEQUENCE [LARGE SCALE GENOMIC DNA]</scope>
    <source>
        <strain evidence="2 3">KCTC 23307</strain>
    </source>
</reference>
<name>A0ABU5QFI3_9BACT</name>
<gene>
    <name evidence="2" type="ORF">VB248_19240</name>
</gene>
<feature type="transmembrane region" description="Helical" evidence="1">
    <location>
        <begin position="98"/>
        <end position="124"/>
    </location>
</feature>
<comment type="caution">
    <text evidence="2">The sequence shown here is derived from an EMBL/GenBank/DDBJ whole genome shotgun (WGS) entry which is preliminary data.</text>
</comment>
<keyword evidence="1" id="KW-0812">Transmembrane</keyword>
<sequence>METTTKQSNFFKIFLVAITCILSGGLIGAITNMINGIVSPYYFKAIMHWKFPDIWTASIAQGMFEGLIYGVIFSLIFTTGFGLITKGEASYRFALRQILKIICVIFVCWLIGGFMGIFLALLSPDFFMAHIPLAPSDKTEMLRFAWVGGSINGGMIGGLLSAVLGIVVTKNSWNSSVS</sequence>
<dbReference type="EMBL" id="JAYFUM010000026">
    <property type="protein sequence ID" value="MEA5141297.1"/>
    <property type="molecule type" value="Genomic_DNA"/>
</dbReference>
<feature type="transmembrane region" description="Helical" evidence="1">
    <location>
        <begin position="144"/>
        <end position="168"/>
    </location>
</feature>
<evidence type="ECO:0000313" key="3">
    <source>
        <dbReference type="Proteomes" id="UP001302949"/>
    </source>
</evidence>
<dbReference type="Proteomes" id="UP001302949">
    <property type="component" value="Unassembled WGS sequence"/>
</dbReference>
<proteinExistence type="predicted"/>
<feature type="transmembrane region" description="Helical" evidence="1">
    <location>
        <begin position="54"/>
        <end position="77"/>
    </location>
</feature>
<dbReference type="RefSeq" id="WP_323298454.1">
    <property type="nucleotide sequence ID" value="NZ_JAYFUM010000026.1"/>
</dbReference>
<keyword evidence="1" id="KW-1133">Transmembrane helix</keyword>
<evidence type="ECO:0000313" key="2">
    <source>
        <dbReference type="EMBL" id="MEA5141297.1"/>
    </source>
</evidence>
<keyword evidence="3" id="KW-1185">Reference proteome</keyword>
<evidence type="ECO:0000256" key="1">
    <source>
        <dbReference type="SAM" id="Phobius"/>
    </source>
</evidence>
<keyword evidence="1" id="KW-0472">Membrane</keyword>
<protein>
    <submittedName>
        <fullName evidence="2">Uncharacterized protein</fullName>
    </submittedName>
</protein>